<evidence type="ECO:0000313" key="7">
    <source>
        <dbReference type="Proteomes" id="UP000275267"/>
    </source>
</evidence>
<feature type="compositionally biased region" description="Basic residues" evidence="5">
    <location>
        <begin position="8"/>
        <end position="26"/>
    </location>
</feature>
<dbReference type="Proteomes" id="UP000275267">
    <property type="component" value="Unassembled WGS sequence"/>
</dbReference>
<feature type="compositionally biased region" description="Basic and acidic residues" evidence="5">
    <location>
        <begin position="825"/>
        <end position="837"/>
    </location>
</feature>
<feature type="region of interest" description="Disordered" evidence="5">
    <location>
        <begin position="647"/>
        <end position="696"/>
    </location>
</feature>
<evidence type="ECO:0000256" key="3">
    <source>
        <dbReference type="ARBA" id="ARBA00023274"/>
    </source>
</evidence>
<dbReference type="InterPro" id="IPR001047">
    <property type="entry name" value="Ribosomal_eS8"/>
</dbReference>
<dbReference type="GO" id="GO:0006412">
    <property type="term" value="P:translation"/>
    <property type="evidence" value="ECO:0007669"/>
    <property type="project" value="InterPro"/>
</dbReference>
<feature type="region of interest" description="Disordered" evidence="5">
    <location>
        <begin position="211"/>
        <end position="248"/>
    </location>
</feature>
<sequence length="850" mass="94248">MGISRDSMHKRRATGGKQKAWRKKRKYELGRQPANTKLSSNKTVRRVRVRGGNVKWRALRLDTGNYSWGSEAVTRKTRILDVVYNASNNELVRTQTLVKSAIVQVDAAPFKQWYLTHYGVDIGRKKKAPAAKKDAAEGQEGEAAAEETKKSNHVQRKLEKRQLGRTLDPHIEEQFGSGRLLACIASRPGQCGRADGYILEGKELEFYMKKLQRKKGKASPPTSIPSPQPTTTAKPPLPPPTTAISLPLPAAPAPYADCPAVVRTTPTPIPAASTLPASIAAECADFSSCGAGQSPSPPPRILPSELSLLRRELDSWGAGGYHSPGSCSYAATRVAAAFRLGVTRRWEAELRRWVLGCSPRYGVKIGVAEVDHIWVLLWLCLKVTAAEAGCSLEAMHNGDGNESVGFDPRARRFECPRLVEGVSWLGAQLGVLYGESNGRLFALAAVKEAVLQMAYCLAVGVGDGAAGGGEGKVGAGAGAGEKGSNAGDVVAGHVFLSQVAAAIMALYERFSLEKTEALQVQRPLKYQLLLEYSQALEQGDLERSNRPNYRAVLEYDGILSRRVENQESARAKTREELLAEERDYKRRRASYRGKKVNRNPTEVLRDIIDEHMEEIKQAGGIGCVVEAPSEITENVLKSNTHGGTYQGSYEFSSRSSHDKAALGSRSPSCDKSPRADSLGRFSSRSRDTRDSYKTSRYETHGSRYQYISENENTWIVGSESEIDQSYRYRQENHRRQRSSNDNINYGNKYKKGVSDHSSESSDCAAWSARSQRSVTEYAHSSDKNRASQKRHRSISVTQDQFRDRYDPQSTYSDGDPPTNMLSDAAEGKREIYHDEVHHRRHHERKRDHHR</sequence>
<evidence type="ECO:0000313" key="6">
    <source>
        <dbReference type="EMBL" id="RLM74671.1"/>
    </source>
</evidence>
<dbReference type="PROSITE" id="PS01193">
    <property type="entry name" value="RIBOSOMAL_S8E"/>
    <property type="match status" value="1"/>
</dbReference>
<keyword evidence="2 4" id="KW-0689">Ribosomal protein</keyword>
<comment type="caution">
    <text evidence="6">The sequence shown here is derived from an EMBL/GenBank/DDBJ whole genome shotgun (WGS) entry which is preliminary data.</text>
</comment>
<dbReference type="STRING" id="4540.A0A3L6Q937"/>
<dbReference type="FunFam" id="3.10.290.70:FF:000003">
    <property type="entry name" value="40S ribosomal protein S8"/>
    <property type="match status" value="1"/>
</dbReference>
<dbReference type="Gene3D" id="3.10.290.70">
    <property type="match status" value="2"/>
</dbReference>
<feature type="region of interest" description="Disordered" evidence="5">
    <location>
        <begin position="729"/>
        <end position="850"/>
    </location>
</feature>
<organism evidence="6 7">
    <name type="scientific">Panicum miliaceum</name>
    <name type="common">Proso millet</name>
    <name type="synonym">Broomcorn millet</name>
    <dbReference type="NCBI Taxonomy" id="4540"/>
    <lineage>
        <taxon>Eukaryota</taxon>
        <taxon>Viridiplantae</taxon>
        <taxon>Streptophyta</taxon>
        <taxon>Embryophyta</taxon>
        <taxon>Tracheophyta</taxon>
        <taxon>Spermatophyta</taxon>
        <taxon>Magnoliopsida</taxon>
        <taxon>Liliopsida</taxon>
        <taxon>Poales</taxon>
        <taxon>Poaceae</taxon>
        <taxon>PACMAD clade</taxon>
        <taxon>Panicoideae</taxon>
        <taxon>Panicodae</taxon>
        <taxon>Paniceae</taxon>
        <taxon>Panicinae</taxon>
        <taxon>Panicum</taxon>
        <taxon>Panicum sect. Panicum</taxon>
    </lineage>
</organism>
<gene>
    <name evidence="6" type="ORF">C2845_PM15G04820</name>
</gene>
<dbReference type="OrthoDB" id="69229at2759"/>
<evidence type="ECO:0000256" key="2">
    <source>
        <dbReference type="ARBA" id="ARBA00022980"/>
    </source>
</evidence>
<reference evidence="7" key="1">
    <citation type="journal article" date="2019" name="Nat. Commun.">
        <title>The genome of broomcorn millet.</title>
        <authorList>
            <person name="Zou C."/>
            <person name="Miki D."/>
            <person name="Li D."/>
            <person name="Tang Q."/>
            <person name="Xiao L."/>
            <person name="Rajput S."/>
            <person name="Deng P."/>
            <person name="Jia W."/>
            <person name="Huang R."/>
            <person name="Zhang M."/>
            <person name="Sun Y."/>
            <person name="Hu J."/>
            <person name="Fu X."/>
            <person name="Schnable P.S."/>
            <person name="Li F."/>
            <person name="Zhang H."/>
            <person name="Feng B."/>
            <person name="Zhu X."/>
            <person name="Liu R."/>
            <person name="Schnable J.C."/>
            <person name="Zhu J.-K."/>
            <person name="Zhang H."/>
        </authorList>
    </citation>
    <scope>NUCLEOTIDE SEQUENCE [LARGE SCALE GENOMIC DNA]</scope>
</reference>
<keyword evidence="3 4" id="KW-0687">Ribonucleoprotein</keyword>
<keyword evidence="7" id="KW-1185">Reference proteome</keyword>
<feature type="compositionally biased region" description="Basic residues" evidence="5">
    <location>
        <begin position="838"/>
        <end position="850"/>
    </location>
</feature>
<dbReference type="GO" id="GO:0003735">
    <property type="term" value="F:structural constituent of ribosome"/>
    <property type="evidence" value="ECO:0007669"/>
    <property type="project" value="InterPro"/>
</dbReference>
<dbReference type="GO" id="GO:1990904">
    <property type="term" value="C:ribonucleoprotein complex"/>
    <property type="evidence" value="ECO:0007669"/>
    <property type="project" value="UniProtKB-KW"/>
</dbReference>
<name>A0A3L6Q937_PANMI</name>
<dbReference type="EMBL" id="PQIB02000013">
    <property type="protein sequence ID" value="RLM74671.1"/>
    <property type="molecule type" value="Genomic_DNA"/>
</dbReference>
<evidence type="ECO:0000256" key="1">
    <source>
        <dbReference type="ARBA" id="ARBA00005257"/>
    </source>
</evidence>
<dbReference type="NCBIfam" id="TIGR00307">
    <property type="entry name" value="eS8"/>
    <property type="match status" value="1"/>
</dbReference>
<protein>
    <recommendedName>
        <fullName evidence="4">40S ribosomal protein S8</fullName>
    </recommendedName>
</protein>
<dbReference type="GO" id="GO:0005840">
    <property type="term" value="C:ribosome"/>
    <property type="evidence" value="ECO:0007669"/>
    <property type="project" value="UniProtKB-KW"/>
</dbReference>
<dbReference type="InterPro" id="IPR022309">
    <property type="entry name" value="Ribosomal_Se8/biogenesis_NSA2"/>
</dbReference>
<dbReference type="InterPro" id="IPR018283">
    <property type="entry name" value="Ribosomal_eS8_CS"/>
</dbReference>
<dbReference type="AlphaFoldDB" id="A0A3L6Q937"/>
<dbReference type="Pfam" id="PF01201">
    <property type="entry name" value="Ribosomal_S8e"/>
    <property type="match status" value="1"/>
</dbReference>
<evidence type="ECO:0000256" key="4">
    <source>
        <dbReference type="RuleBase" id="RU000669"/>
    </source>
</evidence>
<accession>A0A3L6Q937</accession>
<feature type="region of interest" description="Disordered" evidence="5">
    <location>
        <begin position="131"/>
        <end position="161"/>
    </location>
</feature>
<dbReference type="PANTHER" id="PTHR10394">
    <property type="entry name" value="40S RIBOSOMAL PROTEIN S8"/>
    <property type="match status" value="1"/>
</dbReference>
<comment type="similarity">
    <text evidence="1 4">Belongs to the eukaryotic ribosomal protein eS8 family.</text>
</comment>
<feature type="compositionally biased region" description="Basic and acidic residues" evidence="5">
    <location>
        <begin position="684"/>
        <end position="696"/>
    </location>
</feature>
<feature type="compositionally biased region" description="Basic and acidic residues" evidence="5">
    <location>
        <begin position="146"/>
        <end position="161"/>
    </location>
</feature>
<feature type="compositionally biased region" description="Polar residues" evidence="5">
    <location>
        <begin position="33"/>
        <end position="42"/>
    </location>
</feature>
<feature type="region of interest" description="Disordered" evidence="5">
    <location>
        <begin position="1"/>
        <end position="42"/>
    </location>
</feature>
<evidence type="ECO:0000256" key="5">
    <source>
        <dbReference type="SAM" id="MobiDB-lite"/>
    </source>
</evidence>
<dbReference type="CDD" id="cd11380">
    <property type="entry name" value="Ribosomal_S8e_like"/>
    <property type="match status" value="1"/>
</dbReference>
<proteinExistence type="inferred from homology"/>